<dbReference type="EMBL" id="MWIH01000005">
    <property type="protein sequence ID" value="OQO92043.1"/>
    <property type="molecule type" value="Genomic_DNA"/>
</dbReference>
<comment type="caution">
    <text evidence="3">The sequence shown here is derived from an EMBL/GenBank/DDBJ whole genome shotgun (WGS) entry which is preliminary data.</text>
</comment>
<feature type="coiled-coil region" evidence="1">
    <location>
        <begin position="111"/>
        <end position="167"/>
    </location>
</feature>
<proteinExistence type="predicted"/>
<evidence type="ECO:0000256" key="2">
    <source>
        <dbReference type="SAM" id="MobiDB-lite"/>
    </source>
</evidence>
<feature type="compositionally biased region" description="Low complexity" evidence="2">
    <location>
        <begin position="283"/>
        <end position="297"/>
    </location>
</feature>
<gene>
    <name evidence="3" type="ORF">B1813_07160</name>
</gene>
<evidence type="ECO:0000313" key="3">
    <source>
        <dbReference type="EMBL" id="OQO92043.1"/>
    </source>
</evidence>
<dbReference type="AlphaFoldDB" id="A0A1V9A4P0"/>
<dbReference type="STRING" id="1962155.B1813_07160"/>
<sequence>MTSGQSWNGWTPQHDDFRVTWRGFDRAEVRRRFTELSGALREVNADRDAAAEYVRGQAAELAALRDENAKLRQSLDRVCRAPVSSDGLSERLWRMVDLAQKEAHEVLATAHAEAQQRRAELDVREAELRAREAELEAEHRELVRCLKADAAAEAESAERARREEDERSVRRRQELERDFARNLAVRRDEVNRAIARREEAAKAAADRIVADAASRADRIVAEATSRVHTLEQARRRAAADLRTAREALAGALPLVEPLPDEVAVDRTGREGVATVPGHEATTSPPAAGDPGSPADADLPTQRRKVPTVSPAG</sequence>
<accession>A0A1V9A4P0</accession>
<keyword evidence="4" id="KW-1185">Reference proteome</keyword>
<dbReference type="RefSeq" id="WP_081191174.1">
    <property type="nucleotide sequence ID" value="NZ_MWIH01000005.1"/>
</dbReference>
<protein>
    <submittedName>
        <fullName evidence="3">Metallopeptidase</fullName>
    </submittedName>
</protein>
<evidence type="ECO:0000256" key="1">
    <source>
        <dbReference type="SAM" id="Coils"/>
    </source>
</evidence>
<keyword evidence="1" id="KW-0175">Coiled coil</keyword>
<dbReference type="Proteomes" id="UP000192591">
    <property type="component" value="Unassembled WGS sequence"/>
</dbReference>
<name>A0A1V9A4P0_SACPI</name>
<evidence type="ECO:0000313" key="4">
    <source>
        <dbReference type="Proteomes" id="UP000192591"/>
    </source>
</evidence>
<feature type="coiled-coil region" evidence="1">
    <location>
        <begin position="54"/>
        <end position="81"/>
    </location>
</feature>
<reference evidence="3 4" key="1">
    <citation type="submission" date="2017-02" db="EMBL/GenBank/DDBJ databases">
        <title>Draft genome of Saccharomonospora sp. 154.</title>
        <authorList>
            <person name="Alonso-Carmona G.S."/>
            <person name="De La Haba R."/>
            <person name="Vera-Gargallo B."/>
            <person name="Sandoval-Trujillo A.H."/>
            <person name="Ramirez-Duran N."/>
            <person name="Ventosa A."/>
        </authorList>
    </citation>
    <scope>NUCLEOTIDE SEQUENCE [LARGE SCALE GENOMIC DNA]</scope>
    <source>
        <strain evidence="3 4">LRS4.154</strain>
    </source>
</reference>
<organism evidence="3 4">
    <name type="scientific">Saccharomonospora piscinae</name>
    <dbReference type="NCBI Taxonomy" id="687388"/>
    <lineage>
        <taxon>Bacteria</taxon>
        <taxon>Bacillati</taxon>
        <taxon>Actinomycetota</taxon>
        <taxon>Actinomycetes</taxon>
        <taxon>Pseudonocardiales</taxon>
        <taxon>Pseudonocardiaceae</taxon>
        <taxon>Saccharomonospora</taxon>
    </lineage>
</organism>
<feature type="region of interest" description="Disordered" evidence="2">
    <location>
        <begin position="259"/>
        <end position="312"/>
    </location>
</feature>